<protein>
    <submittedName>
        <fullName evidence="2">Uncharacterized protein</fullName>
    </submittedName>
</protein>
<feature type="region of interest" description="Disordered" evidence="1">
    <location>
        <begin position="339"/>
        <end position="375"/>
    </location>
</feature>
<dbReference type="Gene3D" id="1.10.510.10">
    <property type="entry name" value="Transferase(Phosphotransferase) domain 1"/>
    <property type="match status" value="1"/>
</dbReference>
<comment type="caution">
    <text evidence="2">The sequence shown here is derived from an EMBL/GenBank/DDBJ whole genome shotgun (WGS) entry which is preliminary data.</text>
</comment>
<dbReference type="VEuPathDB" id="FungiDB:F4678DRAFT_484137"/>
<dbReference type="SUPFAM" id="SSF56112">
    <property type="entry name" value="Protein kinase-like (PK-like)"/>
    <property type="match status" value="2"/>
</dbReference>
<evidence type="ECO:0000313" key="2">
    <source>
        <dbReference type="EMBL" id="KAJ3579700.1"/>
    </source>
</evidence>
<dbReference type="InterPro" id="IPR011009">
    <property type="entry name" value="Kinase-like_dom_sf"/>
</dbReference>
<organism evidence="2 3">
    <name type="scientific">Xylaria arbuscula</name>
    <dbReference type="NCBI Taxonomy" id="114810"/>
    <lineage>
        <taxon>Eukaryota</taxon>
        <taxon>Fungi</taxon>
        <taxon>Dikarya</taxon>
        <taxon>Ascomycota</taxon>
        <taxon>Pezizomycotina</taxon>
        <taxon>Sordariomycetes</taxon>
        <taxon>Xylariomycetidae</taxon>
        <taxon>Xylariales</taxon>
        <taxon>Xylariaceae</taxon>
        <taxon>Xylaria</taxon>
    </lineage>
</organism>
<dbReference type="EMBL" id="JANPWZ010000068">
    <property type="protein sequence ID" value="KAJ3579700.1"/>
    <property type="molecule type" value="Genomic_DNA"/>
</dbReference>
<feature type="compositionally biased region" description="Pro residues" evidence="1">
    <location>
        <begin position="344"/>
        <end position="362"/>
    </location>
</feature>
<sequence length="375" mass="41317">MGDPIEFARRNLSTFFAQQSDRFRFEGIIAHGANGVTFQVTEIGQTRPLPYAIPPKGLKRKRLRSFTPTELANSFKRMRISSAGSAVKVAVQNLNPWRTPGRLAPGAYRDDPPPVARRLAKSHPIARGPLSKGDFLAGLSGPVLVSVRAVVALAYPQGYEPDSSPRLERIPGPDVAPSRLVHGDLHSKNIMFGTTEPSLSEHRYFPIMKFIDLGCAQEEDRAVEENLADVAEVIYHVIIAQLSTENLPRRVEAKYKNISTYAVHISDEATTPIRNVDPDLIDLVCRSLAANVEDRPGLRDTLYRTSQAVSNKTGASYLLYETAESDRDIQQFLQEMIYDTTPKSSPPPTPPPSSPPPYPPPSDIQAPIVITISDS</sequence>
<evidence type="ECO:0000256" key="1">
    <source>
        <dbReference type="SAM" id="MobiDB-lite"/>
    </source>
</evidence>
<gene>
    <name evidence="2" type="ORF">NPX13_g865</name>
</gene>
<dbReference type="AlphaFoldDB" id="A0A9W8TRN6"/>
<accession>A0A9W8TRN6</accession>
<name>A0A9W8TRN6_9PEZI</name>
<reference evidence="2" key="1">
    <citation type="submission" date="2022-07" db="EMBL/GenBank/DDBJ databases">
        <title>Genome Sequence of Xylaria arbuscula.</title>
        <authorList>
            <person name="Buettner E."/>
        </authorList>
    </citation>
    <scope>NUCLEOTIDE SEQUENCE</scope>
    <source>
        <strain evidence="2">VT107</strain>
    </source>
</reference>
<keyword evidence="3" id="KW-1185">Reference proteome</keyword>
<dbReference type="Proteomes" id="UP001148614">
    <property type="component" value="Unassembled WGS sequence"/>
</dbReference>
<proteinExistence type="predicted"/>
<evidence type="ECO:0000313" key="3">
    <source>
        <dbReference type="Proteomes" id="UP001148614"/>
    </source>
</evidence>